<comment type="caution">
    <text evidence="2">The sequence shown here is derived from an EMBL/GenBank/DDBJ whole genome shotgun (WGS) entry which is preliminary data.</text>
</comment>
<proteinExistence type="predicted"/>
<keyword evidence="3" id="KW-1185">Reference proteome</keyword>
<sequence>MEDISSLDGLPPELFELVAEYLEPNDLRCLRLVNRECASKALRTFAKVWFAQKSFLLCDADSLEVARSIARHAAYGPALRKIVLFVDELGDWERLYDILSGDIVSENEASLEDFLPAWEYMKLRQDKFRGSCRDFRLLKDTFKALAKYGKLEKIVIEDLGIYRNPRPLITKRYDWFLELGLIPPRYDDHRPLSIVMEALGSSSLLPRSFIMNTSTWFPLITELSGDSRFLEMCDKVLNEVEELVITASALDGTDEYDVALFLSTFINSKVLNTLRLRCADKYDVLGDRLYERFNFDIEDYDWTEPTFAFDRLIVFSTLLQLGHMPCLTELGLRGRGWFDRHDFARFIQGHNKLEQVKSCFWYPETQEQPEDWQFDNEDEWKDWHSIPRHVELRKQDHLWFGLE</sequence>
<dbReference type="Proteomes" id="UP000660729">
    <property type="component" value="Unassembled WGS sequence"/>
</dbReference>
<name>A0A8H6RDM6_9PEZI</name>
<dbReference type="OrthoDB" id="3641265at2759"/>
<evidence type="ECO:0000313" key="2">
    <source>
        <dbReference type="EMBL" id="KAF7189153.1"/>
    </source>
</evidence>
<dbReference type="AlphaFoldDB" id="A0A8H6RDM6"/>
<protein>
    <recommendedName>
        <fullName evidence="1">F-box domain-containing protein</fullName>
    </recommendedName>
</protein>
<organism evidence="2 3">
    <name type="scientific">Pseudocercospora fuligena</name>
    <dbReference type="NCBI Taxonomy" id="685502"/>
    <lineage>
        <taxon>Eukaryota</taxon>
        <taxon>Fungi</taxon>
        <taxon>Dikarya</taxon>
        <taxon>Ascomycota</taxon>
        <taxon>Pezizomycotina</taxon>
        <taxon>Dothideomycetes</taxon>
        <taxon>Dothideomycetidae</taxon>
        <taxon>Mycosphaerellales</taxon>
        <taxon>Mycosphaerellaceae</taxon>
        <taxon>Pseudocercospora</taxon>
    </lineage>
</organism>
<dbReference type="PROSITE" id="PS50181">
    <property type="entry name" value="FBOX"/>
    <property type="match status" value="1"/>
</dbReference>
<accession>A0A8H6RDM6</accession>
<feature type="domain" description="F-box" evidence="1">
    <location>
        <begin position="4"/>
        <end position="52"/>
    </location>
</feature>
<dbReference type="InterPro" id="IPR001810">
    <property type="entry name" value="F-box_dom"/>
</dbReference>
<dbReference type="EMBL" id="JABCIY010000194">
    <property type="protein sequence ID" value="KAF7189153.1"/>
    <property type="molecule type" value="Genomic_DNA"/>
</dbReference>
<reference evidence="2" key="1">
    <citation type="submission" date="2020-04" db="EMBL/GenBank/DDBJ databases">
        <title>Draft genome resource of the tomato pathogen Pseudocercospora fuligena.</title>
        <authorList>
            <person name="Zaccaron A."/>
        </authorList>
    </citation>
    <scope>NUCLEOTIDE SEQUENCE</scope>
    <source>
        <strain evidence="2">PF001</strain>
    </source>
</reference>
<evidence type="ECO:0000259" key="1">
    <source>
        <dbReference type="PROSITE" id="PS50181"/>
    </source>
</evidence>
<gene>
    <name evidence="2" type="ORF">HII31_09575</name>
</gene>
<evidence type="ECO:0000313" key="3">
    <source>
        <dbReference type="Proteomes" id="UP000660729"/>
    </source>
</evidence>